<evidence type="ECO:0000256" key="5">
    <source>
        <dbReference type="ARBA" id="ARBA00011901"/>
    </source>
</evidence>
<dbReference type="CDD" id="cd06583">
    <property type="entry name" value="PGRP"/>
    <property type="match status" value="1"/>
</dbReference>
<sequence length="173" mass="19689">MKIVDHYLDKATQLPSPNFSERKNSIDLVVIHCISLPEGEYGSSNIEDLFLNKIDYFKHDSFKSLENLKVSSHLLIKRDGTVTQFVAFDKCAWHAGESSYDGRKNCNDFSIGIELEGCIDDIFTEKQYTELSKIMKELKSVYSITNIVGHSDVAPGRKFDPGENFDWERVADV</sequence>
<proteinExistence type="inferred from homology"/>
<evidence type="ECO:0000256" key="8">
    <source>
        <dbReference type="ARBA" id="ARBA00022801"/>
    </source>
</evidence>
<dbReference type="GO" id="GO:0071555">
    <property type="term" value="P:cell wall organization"/>
    <property type="evidence" value="ECO:0007669"/>
    <property type="project" value="UniProtKB-KW"/>
</dbReference>
<evidence type="ECO:0000256" key="3">
    <source>
        <dbReference type="ARBA" id="ARBA00004496"/>
    </source>
</evidence>
<evidence type="ECO:0000256" key="9">
    <source>
        <dbReference type="ARBA" id="ARBA00022833"/>
    </source>
</evidence>
<dbReference type="InterPro" id="IPR051206">
    <property type="entry name" value="NAMLAA_amidase_2"/>
</dbReference>
<keyword evidence="6" id="KW-0963">Cytoplasm</keyword>
<reference evidence="14 15" key="1">
    <citation type="journal article" date="2018" name="Microbiome">
        <title>Fine metagenomic profile of the Mediterranean stratified and mixed water columns revealed by assembly and recruitment.</title>
        <authorList>
            <person name="Haro-Moreno J.M."/>
            <person name="Lopez-Perez M."/>
            <person name="De La Torre J.R."/>
            <person name="Picazo A."/>
            <person name="Camacho A."/>
            <person name="Rodriguez-Valera F."/>
        </authorList>
    </citation>
    <scope>NUCLEOTIDE SEQUENCE [LARGE SCALE GENOMIC DNA]</scope>
    <source>
        <strain evidence="14">MED-G83</strain>
    </source>
</reference>
<comment type="cofactor">
    <cofactor evidence="2">
        <name>Zn(2+)</name>
        <dbReference type="ChEBI" id="CHEBI:29105"/>
    </cofactor>
</comment>
<keyword evidence="10" id="KW-0961">Cell wall biogenesis/degradation</keyword>
<evidence type="ECO:0000313" key="15">
    <source>
        <dbReference type="Proteomes" id="UP000252147"/>
    </source>
</evidence>
<dbReference type="GO" id="GO:0008745">
    <property type="term" value="F:N-acetylmuramoyl-L-alanine amidase activity"/>
    <property type="evidence" value="ECO:0007669"/>
    <property type="project" value="UniProtKB-EC"/>
</dbReference>
<comment type="similarity">
    <text evidence="4">Belongs to the N-acetylmuramoyl-L-alanine amidase 2 family.</text>
</comment>
<dbReference type="AlphaFoldDB" id="A0A368BNG2"/>
<dbReference type="EMBL" id="QOPD01000002">
    <property type="protein sequence ID" value="RCL38820.1"/>
    <property type="molecule type" value="Genomic_DNA"/>
</dbReference>
<keyword evidence="9" id="KW-0862">Zinc</keyword>
<dbReference type="GO" id="GO:0009254">
    <property type="term" value="P:peptidoglycan turnover"/>
    <property type="evidence" value="ECO:0007669"/>
    <property type="project" value="TreeGrafter"/>
</dbReference>
<dbReference type="Pfam" id="PF01510">
    <property type="entry name" value="Amidase_2"/>
    <property type="match status" value="1"/>
</dbReference>
<comment type="caution">
    <text evidence="14">The sequence shown here is derived from an EMBL/GenBank/DDBJ whole genome shotgun (WGS) entry which is preliminary data.</text>
</comment>
<dbReference type="Proteomes" id="UP000252147">
    <property type="component" value="Unassembled WGS sequence"/>
</dbReference>
<organism evidence="14 15">
    <name type="scientific">SAR86 cluster bacterium</name>
    <dbReference type="NCBI Taxonomy" id="2030880"/>
    <lineage>
        <taxon>Bacteria</taxon>
        <taxon>Pseudomonadati</taxon>
        <taxon>Pseudomonadota</taxon>
        <taxon>Gammaproteobacteria</taxon>
        <taxon>SAR86 cluster</taxon>
    </lineage>
</organism>
<name>A0A368BNG2_9GAMM</name>
<dbReference type="PANTHER" id="PTHR30417">
    <property type="entry name" value="N-ACETYLMURAMOYL-L-ALANINE AMIDASE AMID"/>
    <property type="match status" value="1"/>
</dbReference>
<dbReference type="SUPFAM" id="SSF55846">
    <property type="entry name" value="N-acetylmuramoyl-L-alanine amidase-like"/>
    <property type="match status" value="1"/>
</dbReference>
<feature type="domain" description="N-acetylmuramoyl-L-alanine amidase" evidence="13">
    <location>
        <begin position="14"/>
        <end position="162"/>
    </location>
</feature>
<dbReference type="PANTHER" id="PTHR30417:SF4">
    <property type="entry name" value="1,6-ANHYDRO-N-ACETYLMURAMYL-L-ALANINE AMIDASE AMPD"/>
    <property type="match status" value="1"/>
</dbReference>
<evidence type="ECO:0000256" key="2">
    <source>
        <dbReference type="ARBA" id="ARBA00001947"/>
    </source>
</evidence>
<evidence type="ECO:0000256" key="12">
    <source>
        <dbReference type="ARBA" id="ARBA00042615"/>
    </source>
</evidence>
<evidence type="ECO:0000256" key="10">
    <source>
        <dbReference type="ARBA" id="ARBA00023316"/>
    </source>
</evidence>
<dbReference type="EC" id="3.5.1.28" evidence="5"/>
<evidence type="ECO:0000256" key="1">
    <source>
        <dbReference type="ARBA" id="ARBA00001561"/>
    </source>
</evidence>
<dbReference type="GO" id="GO:0009253">
    <property type="term" value="P:peptidoglycan catabolic process"/>
    <property type="evidence" value="ECO:0007669"/>
    <property type="project" value="InterPro"/>
</dbReference>
<comment type="catalytic activity">
    <reaction evidence="1">
        <text>Hydrolyzes the link between N-acetylmuramoyl residues and L-amino acid residues in certain cell-wall glycopeptides.</text>
        <dbReference type="EC" id="3.5.1.28"/>
    </reaction>
</comment>
<evidence type="ECO:0000313" key="14">
    <source>
        <dbReference type="EMBL" id="RCL38820.1"/>
    </source>
</evidence>
<dbReference type="InterPro" id="IPR002502">
    <property type="entry name" value="Amidase_domain"/>
</dbReference>
<evidence type="ECO:0000256" key="7">
    <source>
        <dbReference type="ARBA" id="ARBA00022723"/>
    </source>
</evidence>
<accession>A0A368BNG2</accession>
<dbReference type="NCBIfam" id="NF008758">
    <property type="entry name" value="PRK11789.1"/>
    <property type="match status" value="1"/>
</dbReference>
<evidence type="ECO:0000256" key="4">
    <source>
        <dbReference type="ARBA" id="ARBA00007553"/>
    </source>
</evidence>
<evidence type="ECO:0000256" key="6">
    <source>
        <dbReference type="ARBA" id="ARBA00022490"/>
    </source>
</evidence>
<comment type="subcellular location">
    <subcellularLocation>
        <location evidence="3">Cytoplasm</location>
    </subcellularLocation>
</comment>
<gene>
    <name evidence="14" type="ORF">DBW97_02055</name>
</gene>
<dbReference type="Gene3D" id="3.40.80.10">
    <property type="entry name" value="Peptidoglycan recognition protein-like"/>
    <property type="match status" value="1"/>
</dbReference>
<protein>
    <recommendedName>
        <fullName evidence="11">1,6-anhydro-N-acetylmuramyl-L-alanine amidase AmpD</fullName>
        <ecNumber evidence="5">3.5.1.28</ecNumber>
    </recommendedName>
    <alternativeName>
        <fullName evidence="12">N-acetylmuramoyl-L-alanine amidase</fullName>
    </alternativeName>
</protein>
<evidence type="ECO:0000256" key="11">
    <source>
        <dbReference type="ARBA" id="ARBA00039257"/>
    </source>
</evidence>
<dbReference type="InterPro" id="IPR036505">
    <property type="entry name" value="Amidase/PGRP_sf"/>
</dbReference>
<keyword evidence="7" id="KW-0479">Metal-binding</keyword>
<dbReference type="GO" id="GO:0005737">
    <property type="term" value="C:cytoplasm"/>
    <property type="evidence" value="ECO:0007669"/>
    <property type="project" value="UniProtKB-SubCell"/>
</dbReference>
<dbReference type="SMART" id="SM00644">
    <property type="entry name" value="Ami_2"/>
    <property type="match status" value="1"/>
</dbReference>
<evidence type="ECO:0000259" key="13">
    <source>
        <dbReference type="SMART" id="SM00644"/>
    </source>
</evidence>
<dbReference type="GO" id="GO:0046872">
    <property type="term" value="F:metal ion binding"/>
    <property type="evidence" value="ECO:0007669"/>
    <property type="project" value="UniProtKB-KW"/>
</dbReference>
<keyword evidence="8" id="KW-0378">Hydrolase</keyword>